<evidence type="ECO:0000256" key="1">
    <source>
        <dbReference type="ARBA" id="ARBA00004304"/>
    </source>
</evidence>
<evidence type="ECO:0000256" key="3">
    <source>
        <dbReference type="ARBA" id="ARBA00022989"/>
    </source>
</evidence>
<evidence type="ECO:0008006" key="8">
    <source>
        <dbReference type="Google" id="ProtNLM"/>
    </source>
</evidence>
<keyword evidence="5" id="KW-0472">Membrane</keyword>
<dbReference type="PRINTS" id="PR01821">
    <property type="entry name" value="DAPIT"/>
</dbReference>
<accession>A0A482WRW6</accession>
<dbReference type="OrthoDB" id="9435504at2759"/>
<keyword evidence="2" id="KW-0812">Transmembrane</keyword>
<dbReference type="InterPro" id="IPR009125">
    <property type="entry name" value="ATPMK"/>
</dbReference>
<keyword evidence="3" id="KW-1133">Transmembrane helix</keyword>
<dbReference type="InParanoid" id="A0A482WRW6"/>
<evidence type="ECO:0000313" key="7">
    <source>
        <dbReference type="Proteomes" id="UP000291343"/>
    </source>
</evidence>
<dbReference type="FunCoup" id="A0A482WRW6">
    <property type="interactions" value="152"/>
</dbReference>
<evidence type="ECO:0000256" key="4">
    <source>
        <dbReference type="ARBA" id="ARBA00023128"/>
    </source>
</evidence>
<dbReference type="SMR" id="A0A482WRW6"/>
<comment type="subcellular location">
    <subcellularLocation>
        <location evidence="1">Mitochondrion membrane</location>
        <topology evidence="1">Single-pass membrane protein</topology>
    </subcellularLocation>
</comment>
<evidence type="ECO:0000313" key="6">
    <source>
        <dbReference type="EMBL" id="RZF36294.1"/>
    </source>
</evidence>
<evidence type="ECO:0000256" key="5">
    <source>
        <dbReference type="ARBA" id="ARBA00023136"/>
    </source>
</evidence>
<dbReference type="GO" id="GO:0031966">
    <property type="term" value="C:mitochondrial membrane"/>
    <property type="evidence" value="ECO:0007669"/>
    <property type="project" value="UniProtKB-SubCell"/>
</dbReference>
<dbReference type="EMBL" id="QKKF02026665">
    <property type="protein sequence ID" value="RZF36294.1"/>
    <property type="molecule type" value="Genomic_DNA"/>
</dbReference>
<sequence>MAGGEAVDESQFKGLSKHFNSITNRGRANWAKLTYGSLALFGIYYSMKPKKAPVDAKK</sequence>
<comment type="caution">
    <text evidence="6">The sequence shown here is derived from an EMBL/GenBank/DDBJ whole genome shotgun (WGS) entry which is preliminary data.</text>
</comment>
<dbReference type="PANTHER" id="PTHR34038">
    <property type="entry name" value="ATP SYNTHASE MEMBRANE SUBUNIT DAPIT, MITOCHONDRIAL"/>
    <property type="match status" value="1"/>
</dbReference>
<proteinExistence type="predicted"/>
<dbReference type="AlphaFoldDB" id="A0A482WRW6"/>
<keyword evidence="7" id="KW-1185">Reference proteome</keyword>
<organism evidence="6 7">
    <name type="scientific">Laodelphax striatellus</name>
    <name type="common">Small brown planthopper</name>
    <name type="synonym">Delphax striatella</name>
    <dbReference type="NCBI Taxonomy" id="195883"/>
    <lineage>
        <taxon>Eukaryota</taxon>
        <taxon>Metazoa</taxon>
        <taxon>Ecdysozoa</taxon>
        <taxon>Arthropoda</taxon>
        <taxon>Hexapoda</taxon>
        <taxon>Insecta</taxon>
        <taxon>Pterygota</taxon>
        <taxon>Neoptera</taxon>
        <taxon>Paraneoptera</taxon>
        <taxon>Hemiptera</taxon>
        <taxon>Auchenorrhyncha</taxon>
        <taxon>Fulgoroidea</taxon>
        <taxon>Delphacidae</taxon>
        <taxon>Criomorphinae</taxon>
        <taxon>Laodelphax</taxon>
    </lineage>
</organism>
<dbReference type="STRING" id="195883.A0A482WRW6"/>
<gene>
    <name evidence="6" type="ORF">LSTR_LSTR006799</name>
</gene>
<protein>
    <recommendedName>
        <fullName evidence="8">Up-regulated during skeletal muscle growth protein 5</fullName>
    </recommendedName>
</protein>
<name>A0A482WRW6_LAOST</name>
<keyword evidence="4" id="KW-0496">Mitochondrion</keyword>
<dbReference type="PANTHER" id="PTHR34038:SF1">
    <property type="entry name" value="ATP SYNTHASE MEMBRANE SUBUNIT K, MITOCHONDRIAL"/>
    <property type="match status" value="1"/>
</dbReference>
<evidence type="ECO:0000256" key="2">
    <source>
        <dbReference type="ARBA" id="ARBA00022692"/>
    </source>
</evidence>
<reference evidence="6 7" key="1">
    <citation type="journal article" date="2017" name="Gigascience">
        <title>Genome sequence of the small brown planthopper, Laodelphax striatellus.</title>
        <authorList>
            <person name="Zhu J."/>
            <person name="Jiang F."/>
            <person name="Wang X."/>
            <person name="Yang P."/>
            <person name="Bao Y."/>
            <person name="Zhao W."/>
            <person name="Wang W."/>
            <person name="Lu H."/>
            <person name="Wang Q."/>
            <person name="Cui N."/>
            <person name="Li J."/>
            <person name="Chen X."/>
            <person name="Luo L."/>
            <person name="Yu J."/>
            <person name="Kang L."/>
            <person name="Cui F."/>
        </authorList>
    </citation>
    <scope>NUCLEOTIDE SEQUENCE [LARGE SCALE GENOMIC DNA]</scope>
    <source>
        <strain evidence="6">Lst14</strain>
    </source>
</reference>
<dbReference type="Proteomes" id="UP000291343">
    <property type="component" value="Unassembled WGS sequence"/>
</dbReference>
<dbReference type="Pfam" id="PF14960">
    <property type="entry name" value="ATP_synth_reg"/>
    <property type="match status" value="1"/>
</dbReference>